<feature type="domain" description="ABC-2 type transporter transmembrane" evidence="7">
    <location>
        <begin position="21"/>
        <end position="371"/>
    </location>
</feature>
<dbReference type="RefSeq" id="WP_092355918.1">
    <property type="nucleotide sequence ID" value="NZ_FOIN01000038.1"/>
</dbReference>
<reference evidence="9" key="1">
    <citation type="submission" date="2016-10" db="EMBL/GenBank/DDBJ databases">
        <authorList>
            <person name="Varghese N."/>
            <person name="Submissions S."/>
        </authorList>
    </citation>
    <scope>NUCLEOTIDE SEQUENCE [LARGE SCALE GENOMIC DNA]</scope>
    <source>
        <strain evidence="9">DSM 1551</strain>
    </source>
</reference>
<proteinExistence type="predicted"/>
<organism evidence="8 9">
    <name type="scientific">Thomasclavelia cocleata</name>
    <dbReference type="NCBI Taxonomy" id="69824"/>
    <lineage>
        <taxon>Bacteria</taxon>
        <taxon>Bacillati</taxon>
        <taxon>Bacillota</taxon>
        <taxon>Erysipelotrichia</taxon>
        <taxon>Erysipelotrichales</taxon>
        <taxon>Coprobacillaceae</taxon>
        <taxon>Thomasclavelia</taxon>
    </lineage>
</organism>
<dbReference type="GO" id="GO:0005886">
    <property type="term" value="C:plasma membrane"/>
    <property type="evidence" value="ECO:0007669"/>
    <property type="project" value="UniProtKB-SubCell"/>
</dbReference>
<accession>A0A1I0GYC3</accession>
<name>A0A1I0GYC3_9FIRM</name>
<keyword evidence="9" id="KW-1185">Reference proteome</keyword>
<feature type="transmembrane region" description="Helical" evidence="6">
    <location>
        <begin position="259"/>
        <end position="280"/>
    </location>
</feature>
<gene>
    <name evidence="8" type="ORF">SAMN04489758_13815</name>
</gene>
<feature type="transmembrane region" description="Helical" evidence="6">
    <location>
        <begin position="292"/>
        <end position="312"/>
    </location>
</feature>
<feature type="transmembrane region" description="Helical" evidence="6">
    <location>
        <begin position="12"/>
        <end position="35"/>
    </location>
</feature>
<sequence length="382" mass="43664">MTVYKKYLKIASTYALLILTYSAIFLGLAIFAGTYNSTSTDYESMDVKVAIVNRDKNTELIKGFKEYIKNHGELVSLKDNDEALRDALFYRNVDYIMIIPENYTNDFIEGKNVSIETMDLPDSYNSIYSKNLLNKYLNTANIYLKAGISDKNLTKLIKEDLNKNIEVGMLDKQNDIDFSMPATYYNFSNYMLITLTMVVITMIMISFNEEKIKRRNLISPVSYKSMNRQLMLGNYTVGLAIWLLYVGFSFILYKDAMMTLNGVFLVINSLVLMIFIQAFSFMIAKFTSNREILSGVGNVFGLGSSFICGAFVPQNMLSPFVLGLAKFLPSYWFIKANNEIIKLVDFSFNSIQPILIDMLIVLIFALLVYIATQIITRLRLKK</sequence>
<dbReference type="GO" id="GO:0140359">
    <property type="term" value="F:ABC-type transporter activity"/>
    <property type="evidence" value="ECO:0007669"/>
    <property type="project" value="InterPro"/>
</dbReference>
<dbReference type="EMBL" id="FOIN01000038">
    <property type="protein sequence ID" value="SET76251.1"/>
    <property type="molecule type" value="Genomic_DNA"/>
</dbReference>
<evidence type="ECO:0000256" key="2">
    <source>
        <dbReference type="ARBA" id="ARBA00022475"/>
    </source>
</evidence>
<dbReference type="GeneID" id="78289225"/>
<keyword evidence="4 6" id="KW-1133">Transmembrane helix</keyword>
<dbReference type="Pfam" id="PF12698">
    <property type="entry name" value="ABC2_membrane_3"/>
    <property type="match status" value="1"/>
</dbReference>
<feature type="transmembrane region" description="Helical" evidence="6">
    <location>
        <begin position="351"/>
        <end position="372"/>
    </location>
</feature>
<feature type="transmembrane region" description="Helical" evidence="6">
    <location>
        <begin position="187"/>
        <end position="207"/>
    </location>
</feature>
<protein>
    <submittedName>
        <fullName evidence="8">ABC-2 type transport system permease protein</fullName>
    </submittedName>
</protein>
<dbReference type="Proteomes" id="UP000198558">
    <property type="component" value="Unassembled WGS sequence"/>
</dbReference>
<dbReference type="InterPro" id="IPR013525">
    <property type="entry name" value="ABC2_TM"/>
</dbReference>
<dbReference type="InterPro" id="IPR051449">
    <property type="entry name" value="ABC-2_transporter_component"/>
</dbReference>
<comment type="subcellular location">
    <subcellularLocation>
        <location evidence="1">Cell membrane</location>
        <topology evidence="1">Multi-pass membrane protein</topology>
    </subcellularLocation>
</comment>
<evidence type="ECO:0000313" key="9">
    <source>
        <dbReference type="Proteomes" id="UP000198558"/>
    </source>
</evidence>
<dbReference type="PANTHER" id="PTHR30294:SF29">
    <property type="entry name" value="MULTIDRUG ABC TRANSPORTER PERMEASE YBHS-RELATED"/>
    <property type="match status" value="1"/>
</dbReference>
<dbReference type="OrthoDB" id="9774039at2"/>
<keyword evidence="2" id="KW-1003">Cell membrane</keyword>
<evidence type="ECO:0000259" key="7">
    <source>
        <dbReference type="Pfam" id="PF12698"/>
    </source>
</evidence>
<keyword evidence="3 6" id="KW-0812">Transmembrane</keyword>
<dbReference type="Gene3D" id="3.40.1710.10">
    <property type="entry name" value="abc type-2 transporter like domain"/>
    <property type="match status" value="1"/>
</dbReference>
<evidence type="ECO:0000256" key="5">
    <source>
        <dbReference type="ARBA" id="ARBA00023136"/>
    </source>
</evidence>
<evidence type="ECO:0000256" key="3">
    <source>
        <dbReference type="ARBA" id="ARBA00022692"/>
    </source>
</evidence>
<dbReference type="AlphaFoldDB" id="A0A1I0GYC3"/>
<feature type="transmembrane region" description="Helical" evidence="6">
    <location>
        <begin position="232"/>
        <end position="253"/>
    </location>
</feature>
<evidence type="ECO:0000256" key="1">
    <source>
        <dbReference type="ARBA" id="ARBA00004651"/>
    </source>
</evidence>
<evidence type="ECO:0000313" key="8">
    <source>
        <dbReference type="EMBL" id="SET76251.1"/>
    </source>
</evidence>
<evidence type="ECO:0000256" key="4">
    <source>
        <dbReference type="ARBA" id="ARBA00022989"/>
    </source>
</evidence>
<dbReference type="PANTHER" id="PTHR30294">
    <property type="entry name" value="MEMBRANE COMPONENT OF ABC TRANSPORTER YHHJ-RELATED"/>
    <property type="match status" value="1"/>
</dbReference>
<keyword evidence="5 6" id="KW-0472">Membrane</keyword>
<evidence type="ECO:0000256" key="6">
    <source>
        <dbReference type="SAM" id="Phobius"/>
    </source>
</evidence>